<comment type="similarity">
    <text evidence="1">Belongs to the proteasome subunit S10 family.</text>
</comment>
<dbReference type="Gene3D" id="1.25.40.570">
    <property type="match status" value="1"/>
</dbReference>
<dbReference type="EMBL" id="REGN01002501">
    <property type="protein sequence ID" value="RNA27722.1"/>
    <property type="molecule type" value="Genomic_DNA"/>
</dbReference>
<dbReference type="OrthoDB" id="1452at2759"/>
<feature type="coiled-coil region" evidence="4">
    <location>
        <begin position="72"/>
        <end position="103"/>
    </location>
</feature>
<keyword evidence="4" id="KW-0175">Coiled coil</keyword>
<dbReference type="AlphaFoldDB" id="A0A3M7RW59"/>
<evidence type="ECO:0000256" key="1">
    <source>
        <dbReference type="ARBA" id="ARBA00005717"/>
    </source>
</evidence>
<dbReference type="SMART" id="SM00088">
    <property type="entry name" value="PINT"/>
    <property type="match status" value="1"/>
</dbReference>
<proteinExistence type="inferred from homology"/>
<dbReference type="STRING" id="10195.A0A3M7RW59"/>
<dbReference type="GO" id="GO:0043161">
    <property type="term" value="P:proteasome-mediated ubiquitin-dependent protein catabolic process"/>
    <property type="evidence" value="ECO:0007669"/>
    <property type="project" value="TreeGrafter"/>
</dbReference>
<dbReference type="InterPro" id="IPR049549">
    <property type="entry name" value="RPN7_PSMD6_C"/>
</dbReference>
<dbReference type="InterPro" id="IPR000717">
    <property type="entry name" value="PCI_dom"/>
</dbReference>
<name>A0A3M7RW59_BRAPC</name>
<evidence type="ECO:0000256" key="3">
    <source>
        <dbReference type="ARBA" id="ARBA00022942"/>
    </source>
</evidence>
<dbReference type="PROSITE" id="PS50250">
    <property type="entry name" value="PCI"/>
    <property type="match status" value="1"/>
</dbReference>
<keyword evidence="3 6" id="KW-0647">Proteasome</keyword>
<dbReference type="PANTHER" id="PTHR14145:SF1">
    <property type="entry name" value="26S PROTEASOME NON-ATPASE REGULATORY SUBUNIT 6"/>
    <property type="match status" value="1"/>
</dbReference>
<protein>
    <recommendedName>
        <fullName evidence="2">26S proteasome non-ATPase regulatory subunit 6</fullName>
    </recommendedName>
</protein>
<dbReference type="Pfam" id="PF21154">
    <property type="entry name" value="RPN7_PSMD6_C"/>
    <property type="match status" value="1"/>
</dbReference>
<keyword evidence="7" id="KW-1185">Reference proteome</keyword>
<evidence type="ECO:0000313" key="7">
    <source>
        <dbReference type="Proteomes" id="UP000276133"/>
    </source>
</evidence>
<evidence type="ECO:0000313" key="6">
    <source>
        <dbReference type="EMBL" id="RNA27722.1"/>
    </source>
</evidence>
<comment type="caution">
    <text evidence="6">The sequence shown here is derived from an EMBL/GenBank/DDBJ whole genome shotgun (WGS) entry which is preliminary data.</text>
</comment>
<dbReference type="InterPro" id="IPR045135">
    <property type="entry name" value="Rpn7_N"/>
</dbReference>
<feature type="domain" description="PCI" evidence="5">
    <location>
        <begin position="195"/>
        <end position="363"/>
    </location>
</feature>
<gene>
    <name evidence="6" type="ORF">BpHYR1_041473</name>
</gene>
<evidence type="ECO:0000259" key="5">
    <source>
        <dbReference type="PROSITE" id="PS50250"/>
    </source>
</evidence>
<dbReference type="Pfam" id="PF10602">
    <property type="entry name" value="RPN7"/>
    <property type="match status" value="1"/>
</dbReference>
<dbReference type="InterPro" id="IPR019585">
    <property type="entry name" value="Rpn7/CSN1"/>
</dbReference>
<dbReference type="InterPro" id="IPR036390">
    <property type="entry name" value="WH_DNA-bd_sf"/>
</dbReference>
<reference evidence="6 7" key="1">
    <citation type="journal article" date="2018" name="Sci. Rep.">
        <title>Genomic signatures of local adaptation to the degree of environmental predictability in rotifers.</title>
        <authorList>
            <person name="Franch-Gras L."/>
            <person name="Hahn C."/>
            <person name="Garcia-Roger E.M."/>
            <person name="Carmona M.J."/>
            <person name="Serra M."/>
            <person name="Gomez A."/>
        </authorList>
    </citation>
    <scope>NUCLEOTIDE SEQUENCE [LARGE SCALE GENOMIC DNA]</scope>
    <source>
        <strain evidence="6">HYR1</strain>
    </source>
</reference>
<dbReference type="Proteomes" id="UP000276133">
    <property type="component" value="Unassembled WGS sequence"/>
</dbReference>
<dbReference type="GO" id="GO:0005838">
    <property type="term" value="C:proteasome regulatory particle"/>
    <property type="evidence" value="ECO:0007669"/>
    <property type="project" value="TreeGrafter"/>
</dbReference>
<evidence type="ECO:0000256" key="4">
    <source>
        <dbReference type="SAM" id="Coils"/>
    </source>
</evidence>
<organism evidence="6 7">
    <name type="scientific">Brachionus plicatilis</name>
    <name type="common">Marine rotifer</name>
    <name type="synonym">Brachionus muelleri</name>
    <dbReference type="NCBI Taxonomy" id="10195"/>
    <lineage>
        <taxon>Eukaryota</taxon>
        <taxon>Metazoa</taxon>
        <taxon>Spiralia</taxon>
        <taxon>Gnathifera</taxon>
        <taxon>Rotifera</taxon>
        <taxon>Eurotatoria</taxon>
        <taxon>Monogononta</taxon>
        <taxon>Pseudotrocha</taxon>
        <taxon>Ploima</taxon>
        <taxon>Brachionidae</taxon>
        <taxon>Brachionus</taxon>
    </lineage>
</organism>
<dbReference type="Pfam" id="PF01399">
    <property type="entry name" value="PCI"/>
    <property type="match status" value="1"/>
</dbReference>
<dbReference type="FunFam" id="1.25.40.570:FF:000005">
    <property type="entry name" value="26S proteasome regulatory subunit N7"/>
    <property type="match status" value="1"/>
</dbReference>
<dbReference type="SUPFAM" id="SSF46785">
    <property type="entry name" value="Winged helix' DNA-binding domain"/>
    <property type="match status" value="1"/>
</dbReference>
<dbReference type="PANTHER" id="PTHR14145">
    <property type="entry name" value="26S PROTESOME SUBUNIT 6"/>
    <property type="match status" value="1"/>
</dbReference>
<sequence>MEEGLPKVPKLELAQHKFVLMQEQKTKTALTKPSDRASIKETLLKEIKADNMAPFYTECCKDLNWPVDQTLLNQMQAENSNKIRELDSKIEDAEKNLGDTEIRESNLAKAEYLSLIGDKEGSLSQFRKTYEKTTSLGNRLDLVFHQIRIGFFYLDYDLISRNLEKANSLIEEGGDWDRRNRLKVYQGLHAVIMRDFKTASLRFLETVATFTSYELMEYNTFVIYTIFSSVLAMPRTQLRDKVCKGAEILEILHGLPQIKNYLFALYECRYADFFKALAYVEQYMKSDRYFNRHQQYYVREMRIIAYNQLLESYSSVTLGNMASAFGVSAQFMDKELSRFIAAGRLHAKIDKVNGIVETNRPDNKNWQYQETVKKGDLLLNRIQKLSRI</sequence>
<accession>A0A3M7RW59</accession>
<evidence type="ECO:0000256" key="2">
    <source>
        <dbReference type="ARBA" id="ARBA00014932"/>
    </source>
</evidence>